<reference evidence="1" key="1">
    <citation type="journal article" date="2014" name="Int. J. Syst. Evol. Microbiol.">
        <title>Complete genome sequence of Corynebacterium casei LMG S-19264T (=DSM 44701T), isolated from a smear-ripened cheese.</title>
        <authorList>
            <consortium name="US DOE Joint Genome Institute (JGI-PGF)"/>
            <person name="Walter F."/>
            <person name="Albersmeier A."/>
            <person name="Kalinowski J."/>
            <person name="Ruckert C."/>
        </authorList>
    </citation>
    <scope>NUCLEOTIDE SEQUENCE</scope>
    <source>
        <strain evidence="1">CGMCC 4.7110</strain>
    </source>
</reference>
<organism evidence="1 2">
    <name type="scientific">Streptomyces fuscichromogenes</name>
    <dbReference type="NCBI Taxonomy" id="1324013"/>
    <lineage>
        <taxon>Bacteria</taxon>
        <taxon>Bacillati</taxon>
        <taxon>Actinomycetota</taxon>
        <taxon>Actinomycetes</taxon>
        <taxon>Kitasatosporales</taxon>
        <taxon>Streptomycetaceae</taxon>
        <taxon>Streptomyces</taxon>
    </lineage>
</organism>
<comment type="caution">
    <text evidence="1">The sequence shown here is derived from an EMBL/GenBank/DDBJ whole genome shotgun (WGS) entry which is preliminary data.</text>
</comment>
<sequence>MYFIIRSLRSDSGAHANARRENPIFKPQFSLLQLRATWETALFRGVAFQGVSGPPGSAP</sequence>
<gene>
    <name evidence="1" type="ORF">GCM10011578_087920</name>
</gene>
<evidence type="ECO:0000313" key="1">
    <source>
        <dbReference type="EMBL" id="GGN40461.1"/>
    </source>
</evidence>
<evidence type="ECO:0000313" key="2">
    <source>
        <dbReference type="Proteomes" id="UP000653411"/>
    </source>
</evidence>
<accession>A0A917XNK6</accession>
<dbReference type="Proteomes" id="UP000653411">
    <property type="component" value="Unassembled WGS sequence"/>
</dbReference>
<reference evidence="1" key="2">
    <citation type="submission" date="2020-09" db="EMBL/GenBank/DDBJ databases">
        <authorList>
            <person name="Sun Q."/>
            <person name="Zhou Y."/>
        </authorList>
    </citation>
    <scope>NUCLEOTIDE SEQUENCE</scope>
    <source>
        <strain evidence="1">CGMCC 4.7110</strain>
    </source>
</reference>
<protein>
    <submittedName>
        <fullName evidence="1">Uncharacterized protein</fullName>
    </submittedName>
</protein>
<name>A0A917XNK6_9ACTN</name>
<proteinExistence type="predicted"/>
<dbReference type="AlphaFoldDB" id="A0A917XNK6"/>
<dbReference type="EMBL" id="BMML01000032">
    <property type="protein sequence ID" value="GGN40461.1"/>
    <property type="molecule type" value="Genomic_DNA"/>
</dbReference>
<keyword evidence="2" id="KW-1185">Reference proteome</keyword>